<dbReference type="Gene3D" id="3.30.70.1230">
    <property type="entry name" value="Nucleotide cyclase"/>
    <property type="match status" value="1"/>
</dbReference>
<evidence type="ECO:0000313" key="8">
    <source>
        <dbReference type="EMBL" id="TGY89374.1"/>
    </source>
</evidence>
<evidence type="ECO:0000256" key="4">
    <source>
        <dbReference type="ARBA" id="ARBA00022989"/>
    </source>
</evidence>
<feature type="domain" description="Guanylate cyclase" evidence="7">
    <location>
        <begin position="83"/>
        <end position="210"/>
    </location>
</feature>
<dbReference type="PROSITE" id="PS50125">
    <property type="entry name" value="GUANYLATE_CYCLASE_2"/>
    <property type="match status" value="1"/>
</dbReference>
<evidence type="ECO:0000256" key="3">
    <source>
        <dbReference type="ARBA" id="ARBA00022741"/>
    </source>
</evidence>
<comment type="caution">
    <text evidence="8">The sequence shown here is derived from an EMBL/GenBank/DDBJ whole genome shotgun (WGS) entry which is preliminary data.</text>
</comment>
<sequence>MKLRRVEAGGPAFVLAEFKDLSKQKEAEYMLDSYSALAEKNARELKREKERVEKLLLNVMPRQVYEELREYGTTTPQKFDSASVLMLDFVDFTEMAVSQDPGAVIAELNDIFSAFDRIVELFDCERIKTIGDAYVAVSGLPHPNPDHAGALARVALRMKRFLEKRNASHPNTWRFRIGLAAGPLIGSMVGIQKYVYDIFGPAANLAARVEDACEPGTVAMSAEFYRLLDGSFACSPLGETELKGFGTCELYSLDYETPS</sequence>
<dbReference type="PANTHER" id="PTHR11920">
    <property type="entry name" value="GUANYLYL CYCLASE"/>
    <property type="match status" value="1"/>
</dbReference>
<dbReference type="Pfam" id="PF00211">
    <property type="entry name" value="Guanylate_cyc"/>
    <property type="match status" value="1"/>
</dbReference>
<dbReference type="SUPFAM" id="SSF55073">
    <property type="entry name" value="Nucleotide cyclase"/>
    <property type="match status" value="1"/>
</dbReference>
<name>A0A4S2H1P4_9PROT</name>
<keyword evidence="6" id="KW-0456">Lyase</keyword>
<evidence type="ECO:0000256" key="1">
    <source>
        <dbReference type="ARBA" id="ARBA00004370"/>
    </source>
</evidence>
<comment type="subcellular location">
    <subcellularLocation>
        <location evidence="1">Membrane</location>
    </subcellularLocation>
</comment>
<evidence type="ECO:0000256" key="6">
    <source>
        <dbReference type="ARBA" id="ARBA00023239"/>
    </source>
</evidence>
<dbReference type="InterPro" id="IPR029787">
    <property type="entry name" value="Nucleotide_cyclase"/>
</dbReference>
<dbReference type="OrthoDB" id="315417at2"/>
<protein>
    <submittedName>
        <fullName evidence="8">Adenylate/guanylate cyclase domain-containing protein</fullName>
    </submittedName>
</protein>
<dbReference type="AlphaFoldDB" id="A0A4S2H1P4"/>
<accession>A0A4S2H1P4</accession>
<keyword evidence="2" id="KW-0812">Transmembrane</keyword>
<dbReference type="Proteomes" id="UP000308054">
    <property type="component" value="Unassembled WGS sequence"/>
</dbReference>
<dbReference type="GO" id="GO:0000166">
    <property type="term" value="F:nucleotide binding"/>
    <property type="evidence" value="ECO:0007669"/>
    <property type="project" value="UniProtKB-KW"/>
</dbReference>
<dbReference type="InterPro" id="IPR001054">
    <property type="entry name" value="A/G_cyclase"/>
</dbReference>
<keyword evidence="5" id="KW-0472">Membrane</keyword>
<dbReference type="GO" id="GO:0016020">
    <property type="term" value="C:membrane"/>
    <property type="evidence" value="ECO:0007669"/>
    <property type="project" value="UniProtKB-SubCell"/>
</dbReference>
<keyword evidence="4" id="KW-1133">Transmembrane helix</keyword>
<evidence type="ECO:0000313" key="9">
    <source>
        <dbReference type="Proteomes" id="UP000308054"/>
    </source>
</evidence>
<dbReference type="GO" id="GO:0009190">
    <property type="term" value="P:cyclic nucleotide biosynthetic process"/>
    <property type="evidence" value="ECO:0007669"/>
    <property type="project" value="InterPro"/>
</dbReference>
<dbReference type="InterPro" id="IPR050401">
    <property type="entry name" value="Cyclic_nucleotide_synthase"/>
</dbReference>
<dbReference type="EMBL" id="SRXW01000002">
    <property type="protein sequence ID" value="TGY89374.1"/>
    <property type="molecule type" value="Genomic_DNA"/>
</dbReference>
<dbReference type="SMART" id="SM00044">
    <property type="entry name" value="CYCc"/>
    <property type="match status" value="1"/>
</dbReference>
<keyword evidence="9" id="KW-1185">Reference proteome</keyword>
<dbReference type="GO" id="GO:0035556">
    <property type="term" value="P:intracellular signal transduction"/>
    <property type="evidence" value="ECO:0007669"/>
    <property type="project" value="InterPro"/>
</dbReference>
<evidence type="ECO:0000256" key="5">
    <source>
        <dbReference type="ARBA" id="ARBA00023136"/>
    </source>
</evidence>
<evidence type="ECO:0000259" key="7">
    <source>
        <dbReference type="PROSITE" id="PS50125"/>
    </source>
</evidence>
<reference evidence="8 9" key="1">
    <citation type="journal article" date="2017" name="Int. J. Syst. Evol. Microbiol.">
        <title>Marinicauda algicola sp. nov., isolated from a marine red alga Rhodosorus marinus.</title>
        <authorList>
            <person name="Jeong S.E."/>
            <person name="Jeon S.H."/>
            <person name="Chun B.H."/>
            <person name="Kim D.W."/>
            <person name="Jeon C.O."/>
        </authorList>
    </citation>
    <scope>NUCLEOTIDE SEQUENCE [LARGE SCALE GENOMIC DNA]</scope>
    <source>
        <strain evidence="8 9">JCM 31718</strain>
    </source>
</reference>
<dbReference type="GO" id="GO:0004016">
    <property type="term" value="F:adenylate cyclase activity"/>
    <property type="evidence" value="ECO:0007669"/>
    <property type="project" value="UniProtKB-ARBA"/>
</dbReference>
<evidence type="ECO:0000256" key="2">
    <source>
        <dbReference type="ARBA" id="ARBA00022692"/>
    </source>
</evidence>
<keyword evidence="3" id="KW-0547">Nucleotide-binding</keyword>
<gene>
    <name evidence="8" type="ORF">E5163_07870</name>
</gene>
<dbReference type="CDD" id="cd07302">
    <property type="entry name" value="CHD"/>
    <property type="match status" value="1"/>
</dbReference>
<organism evidence="8 9">
    <name type="scientific">Marinicauda algicola</name>
    <dbReference type="NCBI Taxonomy" id="2029849"/>
    <lineage>
        <taxon>Bacteria</taxon>
        <taxon>Pseudomonadati</taxon>
        <taxon>Pseudomonadota</taxon>
        <taxon>Alphaproteobacteria</taxon>
        <taxon>Maricaulales</taxon>
        <taxon>Maricaulaceae</taxon>
        <taxon>Marinicauda</taxon>
    </lineage>
</organism>
<proteinExistence type="predicted"/>
<dbReference type="PANTHER" id="PTHR11920:SF335">
    <property type="entry name" value="GUANYLATE CYCLASE"/>
    <property type="match status" value="1"/>
</dbReference>